<dbReference type="RefSeq" id="WP_095237869.1">
    <property type="nucleotide sequence ID" value="NZ_CP155469.1"/>
</dbReference>
<dbReference type="Pfam" id="PF01261">
    <property type="entry name" value="AP_endonuc_2"/>
    <property type="match status" value="1"/>
</dbReference>
<comment type="caution">
    <text evidence="3">The sequence shown here is derived from an EMBL/GenBank/DDBJ whole genome shotgun (WGS) entry which is preliminary data.</text>
</comment>
<dbReference type="Gene3D" id="3.20.20.150">
    <property type="entry name" value="Divalent-metal-dependent TIM barrel enzymes"/>
    <property type="match status" value="1"/>
</dbReference>
<dbReference type="GO" id="GO:0004519">
    <property type="term" value="F:endonuclease activity"/>
    <property type="evidence" value="ECO:0007669"/>
    <property type="project" value="UniProtKB-KW"/>
</dbReference>
<proteinExistence type="predicted"/>
<dbReference type="AlphaFoldDB" id="A0A268S5T4"/>
<keyword evidence="3" id="KW-0378">Hydrolase</keyword>
<evidence type="ECO:0000259" key="1">
    <source>
        <dbReference type="Pfam" id="PF01261"/>
    </source>
</evidence>
<dbReference type="Proteomes" id="UP000216133">
    <property type="component" value="Unassembled WGS sequence"/>
</dbReference>
<dbReference type="SUPFAM" id="SSF51658">
    <property type="entry name" value="Xylose isomerase-like"/>
    <property type="match status" value="1"/>
</dbReference>
<evidence type="ECO:0000313" key="2">
    <source>
        <dbReference type="EMBL" id="PAE88873.1"/>
    </source>
</evidence>
<reference evidence="4 5" key="1">
    <citation type="submission" date="2017-07" db="EMBL/GenBank/DDBJ databases">
        <title>Isolation and whole genome analysis of endospore-forming bacteria from heroin.</title>
        <authorList>
            <person name="Kalinowski J."/>
            <person name="Ahrens B."/>
            <person name="Al-Dilaimi A."/>
            <person name="Winkler A."/>
            <person name="Wibberg D."/>
            <person name="Schleenbecker U."/>
            <person name="Ruckert C."/>
            <person name="Wolfel R."/>
            <person name="Grass G."/>
        </authorList>
    </citation>
    <scope>NUCLEOTIDE SEQUENCE [LARGE SCALE GENOMIC DNA]</scope>
    <source>
        <strain evidence="3 4">7523-2</strain>
        <strain evidence="2 5">7539</strain>
    </source>
</reference>
<dbReference type="Proteomes" id="UP000216207">
    <property type="component" value="Unassembled WGS sequence"/>
</dbReference>
<organism evidence="3 4">
    <name type="scientific">Shouchella clausii</name>
    <name type="common">Alkalihalobacillus clausii</name>
    <dbReference type="NCBI Taxonomy" id="79880"/>
    <lineage>
        <taxon>Bacteria</taxon>
        <taxon>Bacillati</taxon>
        <taxon>Bacillota</taxon>
        <taxon>Bacilli</taxon>
        <taxon>Bacillales</taxon>
        <taxon>Bacillaceae</taxon>
        <taxon>Shouchella</taxon>
    </lineage>
</organism>
<keyword evidence="3" id="KW-0540">Nuclease</keyword>
<dbReference type="InterPro" id="IPR036237">
    <property type="entry name" value="Xyl_isomerase-like_sf"/>
</dbReference>
<accession>A0A268S5T4</accession>
<protein>
    <submittedName>
        <fullName evidence="3">AP endonuclease</fullName>
    </submittedName>
</protein>
<sequence>MIFSTRLNSFKTKKELYFSVDQEITTIDLIKRMATVEGLTHVELNYPEHFKTNSVDEIKAALDELHVEVSGIALRFSGIYDDGEFTNLNENVRDQAIKITKEAIEVCQDLGGTTTTIWLANDGFDYSFQLDYEQAWIQTVDALRDIAKSYPTMNISFEYKPYQPRAFSLVADLGLSLLMVEEVGQPNVGITLDFCHMLMKKENPAYAVALAARKNRLMGFHLNDGYKDNDDGLMLGSVHLMQTLEFIYYAKKYSYEGLIYFDTFPIREDPVAECTQNIKTYKALDQIIMDTGMEKIEQLIKERNAVRVQQFMLSILPTLQV</sequence>
<dbReference type="InterPro" id="IPR050312">
    <property type="entry name" value="IolE/XylAMocC-like"/>
</dbReference>
<keyword evidence="3" id="KW-0255">Endonuclease</keyword>
<evidence type="ECO:0000313" key="3">
    <source>
        <dbReference type="EMBL" id="PAF27041.1"/>
    </source>
</evidence>
<evidence type="ECO:0000313" key="4">
    <source>
        <dbReference type="Proteomes" id="UP000216133"/>
    </source>
</evidence>
<dbReference type="InterPro" id="IPR013022">
    <property type="entry name" value="Xyl_isomerase-like_TIM-brl"/>
</dbReference>
<dbReference type="PANTHER" id="PTHR12110">
    <property type="entry name" value="HYDROXYPYRUVATE ISOMERASE"/>
    <property type="match status" value="1"/>
</dbReference>
<gene>
    <name evidence="3" type="ORF">CHH61_05615</name>
    <name evidence="2" type="ORF">CHH72_10895</name>
</gene>
<name>A0A268S5T4_SHOCL</name>
<dbReference type="EMBL" id="NPBS01000024">
    <property type="protein sequence ID" value="PAF27041.1"/>
    <property type="molecule type" value="Genomic_DNA"/>
</dbReference>
<evidence type="ECO:0000313" key="5">
    <source>
        <dbReference type="Proteomes" id="UP000216207"/>
    </source>
</evidence>
<feature type="domain" description="Xylose isomerase-like TIM barrel" evidence="1">
    <location>
        <begin position="38"/>
        <end position="265"/>
    </location>
</feature>
<dbReference type="EMBL" id="NPCC01000012">
    <property type="protein sequence ID" value="PAE88873.1"/>
    <property type="molecule type" value="Genomic_DNA"/>
</dbReference>